<feature type="transmembrane region" description="Helical" evidence="4">
    <location>
        <begin position="1998"/>
        <end position="2019"/>
    </location>
</feature>
<dbReference type="Pfam" id="PF22939">
    <property type="entry name" value="WHD_GPIID"/>
    <property type="match status" value="1"/>
</dbReference>
<dbReference type="PROSITE" id="PS50850">
    <property type="entry name" value="MFS"/>
    <property type="match status" value="1"/>
</dbReference>
<feature type="transmembrane region" description="Helical" evidence="4">
    <location>
        <begin position="1937"/>
        <end position="1962"/>
    </location>
</feature>
<feature type="transmembrane region" description="Helical" evidence="4">
    <location>
        <begin position="1574"/>
        <end position="1596"/>
    </location>
</feature>
<organism evidence="6 7">
    <name type="scientific">Phialemonium atrogriseum</name>
    <dbReference type="NCBI Taxonomy" id="1093897"/>
    <lineage>
        <taxon>Eukaryota</taxon>
        <taxon>Fungi</taxon>
        <taxon>Dikarya</taxon>
        <taxon>Ascomycota</taxon>
        <taxon>Pezizomycotina</taxon>
        <taxon>Sordariomycetes</taxon>
        <taxon>Sordariomycetidae</taxon>
        <taxon>Cephalothecales</taxon>
        <taxon>Cephalothecaceae</taxon>
        <taxon>Phialemonium</taxon>
    </lineage>
</organism>
<feature type="region of interest" description="Disordered" evidence="3">
    <location>
        <begin position="1530"/>
        <end position="1565"/>
    </location>
</feature>
<dbReference type="Gene3D" id="1.20.1250.20">
    <property type="entry name" value="MFS general substrate transporter like domains"/>
    <property type="match status" value="1"/>
</dbReference>
<dbReference type="GO" id="GO:0022857">
    <property type="term" value="F:transmembrane transporter activity"/>
    <property type="evidence" value="ECO:0007669"/>
    <property type="project" value="InterPro"/>
</dbReference>
<feature type="non-terminal residue" evidence="6">
    <location>
        <position position="1"/>
    </location>
</feature>
<dbReference type="Gene3D" id="3.40.50.300">
    <property type="entry name" value="P-loop containing nucleotide triphosphate hydrolases"/>
    <property type="match status" value="1"/>
</dbReference>
<feature type="region of interest" description="Disordered" evidence="3">
    <location>
        <begin position="2037"/>
        <end position="2059"/>
    </location>
</feature>
<comment type="subcellular location">
    <subcellularLocation>
        <location evidence="1">Membrane</location>
        <topology evidence="1">Multi-pass membrane protein</topology>
    </subcellularLocation>
</comment>
<accession>A0AAJ0BYU6</accession>
<feature type="compositionally biased region" description="Polar residues" evidence="3">
    <location>
        <begin position="1555"/>
        <end position="1565"/>
    </location>
</feature>
<dbReference type="Pfam" id="PF24883">
    <property type="entry name" value="NPHP3_N"/>
    <property type="match status" value="1"/>
</dbReference>
<dbReference type="InterPro" id="IPR036322">
    <property type="entry name" value="WD40_repeat_dom_sf"/>
</dbReference>
<dbReference type="SUPFAM" id="SSF53474">
    <property type="entry name" value="alpha/beta-Hydrolases"/>
    <property type="match status" value="1"/>
</dbReference>
<dbReference type="PANTHER" id="PTHR10039">
    <property type="entry name" value="AMELOGENIN"/>
    <property type="match status" value="1"/>
</dbReference>
<protein>
    <recommendedName>
        <fullName evidence="5">Major facilitator superfamily (MFS) profile domain-containing protein</fullName>
    </recommendedName>
</protein>
<dbReference type="InterPro" id="IPR015943">
    <property type="entry name" value="WD40/YVTN_repeat-like_dom_sf"/>
</dbReference>
<keyword evidence="4" id="KW-0472">Membrane</keyword>
<dbReference type="Gene3D" id="2.130.10.10">
    <property type="entry name" value="YVTN repeat-like/Quinoprotein amine dehydrogenase"/>
    <property type="match status" value="2"/>
</dbReference>
<dbReference type="SUPFAM" id="SSF50978">
    <property type="entry name" value="WD40 repeat-like"/>
    <property type="match status" value="1"/>
</dbReference>
<evidence type="ECO:0000259" key="5">
    <source>
        <dbReference type="PROSITE" id="PS50850"/>
    </source>
</evidence>
<feature type="transmembrane region" description="Helical" evidence="4">
    <location>
        <begin position="1909"/>
        <end position="1931"/>
    </location>
</feature>
<dbReference type="GeneID" id="85307902"/>
<dbReference type="Pfam" id="PF07690">
    <property type="entry name" value="MFS_1"/>
    <property type="match status" value="1"/>
</dbReference>
<keyword evidence="7" id="KW-1185">Reference proteome</keyword>
<evidence type="ECO:0000256" key="1">
    <source>
        <dbReference type="ARBA" id="ARBA00004141"/>
    </source>
</evidence>
<dbReference type="InterPro" id="IPR027417">
    <property type="entry name" value="P-loop_NTPase"/>
</dbReference>
<evidence type="ECO:0000313" key="7">
    <source>
        <dbReference type="Proteomes" id="UP001244011"/>
    </source>
</evidence>
<feature type="transmembrane region" description="Helical" evidence="4">
    <location>
        <begin position="1641"/>
        <end position="1658"/>
    </location>
</feature>
<dbReference type="Gene3D" id="3.40.50.1820">
    <property type="entry name" value="alpha/beta hydrolase"/>
    <property type="match status" value="1"/>
</dbReference>
<proteinExistence type="predicted"/>
<name>A0AAJ0BYU6_9PEZI</name>
<keyword evidence="2" id="KW-0677">Repeat</keyword>
<dbReference type="InterPro" id="IPR029058">
    <property type="entry name" value="AB_hydrolase_fold"/>
</dbReference>
<dbReference type="RefSeq" id="XP_060282161.1">
    <property type="nucleotide sequence ID" value="XM_060424715.1"/>
</dbReference>
<feature type="transmembrane region" description="Helical" evidence="4">
    <location>
        <begin position="1701"/>
        <end position="1726"/>
    </location>
</feature>
<feature type="transmembrane region" description="Helical" evidence="4">
    <location>
        <begin position="1974"/>
        <end position="1992"/>
    </location>
</feature>
<dbReference type="PANTHER" id="PTHR10039:SF16">
    <property type="entry name" value="GPI INOSITOL-DEACYLASE"/>
    <property type="match status" value="1"/>
</dbReference>
<feature type="domain" description="Major facilitator superfamily (MFS) profile" evidence="5">
    <location>
        <begin position="1575"/>
        <end position="2023"/>
    </location>
</feature>
<evidence type="ECO:0000256" key="4">
    <source>
        <dbReference type="SAM" id="Phobius"/>
    </source>
</evidence>
<dbReference type="SUPFAM" id="SSF50969">
    <property type="entry name" value="YVTN repeat-like/Quinoprotein amine dehydrogenase"/>
    <property type="match status" value="1"/>
</dbReference>
<sequence length="2059" mass="228269">TWSHNRDPEFFWPLKFLPLEPEINEARILTFGYNANFRPGSARGKSKMSVLDFAKDLLYDLKYAQDESAAELEDLGMGEARIPQHLHSMGGLIVKEAYMQGRYDPTYQHVIQAVSSIIFLSTPHRGTNLAETLNRILQVSFITSSMQFVAELAAGSQTLQKLNEQFRHVAPKLQIVSFYETRPTPMFKKSQIMVLEKDSSVLGYPGEVSKALDADHHTICKYPSRDDPRYITVRNVLKTLIGKTVSKDQVQSKPPITDFQGYLSVSEPPSGDYTFFRDRWTPGTCGWITNHEAFTAWLGDTCPNPRVLWVSGNAASGKSILSSFVINHLVQLGLPCHYFFIRFTSQEKRGLGMMLRSLACQLANSTPAYAERLRQLEIAATDLRTADYRNIWEWLFKQTLFQLDDLDYPIYWVIDGVDEAERPGSVIKLLSELNQTAIPLRIMVVSRKTHEISSAFQKLAKSVHMETVFVEGNLLDFQSYIDHEMDLAGDASYREAITAQLLDRAKGNFLWIHLAIQKINTCHTKPAVEEALKILPSGMEALYHRMALSVQSQPSASDRILGQNILGWATCARRLLRVEELGDALENDGVLEMHRTIADLCGGFVTVDHEGKVAMIHETAREYLTRGTGKDRPLVVDSKSTNDMLFKRCVARLTDPTLRSQINRRRPQALLEYATSSWSHHLIQGSVSTRPDILDILVNFLQGPHILTWIHVAAKGNQLRTLVVASRHLADVAVKLRRRDDDEPVSKRQATAVIEGWATDLVKIVGKFGNNLKQHPDAIYKMIPPFCPEDSMVYQQFGRRERALQVSGFTTSNWDDCLARFSMAQGLFASSVIAAGTRIAILAVFRKTSHVIIYNSATFEEQRRITHPERVLSIQTNKLSDLLVTYGYLTTRVWDIATGRCIKTVKNPAKRPRPHAILFTEKNDTVIACGEDRCLRSFSLDDDSAEEWSLVCQIEEQSLDETMVNFPICSELSPDGNMIAFGYRSHPLTVWELDPPMLLGQCTMPLDATDMTTECNTFGEVFRLGWHPFSGEVFGLTQVGLLFKWDPYEEEASIKVQAGADCLAVSWDGSFVATGDAVGTIKIYATPDFSVLYQLASQDPVFNLSFSTDSRRLYDIRGSYGNVWEPNTLVRLADCPDHSSDSHSETESLAKISLRAEHHFPRVDSVIALAGQTVGPLYCYGTEGGVAILCESGRGKVCELERLASYMPIEHVAWSDDGRTVALADLGGNLAIKRVSRSRDNRDEWKVLHEFDLVIPTERGYIRQVIFHPAGHKLFLPTPSVLFSIDLESRALSESPLESTMPPKVKWICHPMQPDTLLAFGNMKVHIFSWTDLRQSEVHTYFPPRIGRPSLASDSSFPHGRTGSFQKESETLGRVVSGIGSPQVLLELLLSNDSGDIESQYLLFDIGDLQLGENGEMAHGENTLPYTLLPQDIAARIREPLAFLSRRRLVFLDVDRWICTWRLDSSSKLRPEGRTGSEVGGIEQYYFLPGDWVTSNDTRLCTVTPDGTLLCPRNGDVVLRDTYLASKNPMATAPLTSTKSPPTMAAEPENPSPQNPDASQSEPYSEFSPATRTYLTYLLGIIMTLSTLTATIYFPLLPLLSTQFRVSAQAINLSVTVYAVAQAASPALFASLADSLGRRPVLLALVALYAAASLGLALNRADSYAALLALRALQSIGGSPLPALAYGLVADLAVPAERGRMLGPMLSTCNAVSAVGPVVGGAVALGTEGVEWVFLTLLVISVGCLGLAGFTLPETARCVVGNGSRPAVGVWRTWWSLLPGKTRPAREKYSSEVGERQRWRPASAFGSFRNILYKDAASVLWMVASSYSVYYTFQVAIPSIFAHVYEYNELEIGLVFLPGLAGMTIGGIIAGKFVDMNYAITAKKSGLEAGEKYDGLGDFPIEAARYRHCLIFIVLMSVLVAGYGWGVYFRVHPSVPIVLQFLICGLSTLLSHTASALLVDIFPDKSSSAYASGQIMRCGLSAASAAVLQPLIDAVGRGWYFTIFALFVGVTGSLSVIISRWKGMKWRQRRCAHHSIDRPNDPPLVASEVSRPVTRSSAV</sequence>
<feature type="transmembrane region" description="Helical" evidence="4">
    <location>
        <begin position="1608"/>
        <end position="1629"/>
    </location>
</feature>
<dbReference type="GO" id="GO:0016020">
    <property type="term" value="C:membrane"/>
    <property type="evidence" value="ECO:0007669"/>
    <property type="project" value="UniProtKB-SubCell"/>
</dbReference>
<dbReference type="InterPro" id="IPR011044">
    <property type="entry name" value="Quino_amine_DH_bsu"/>
</dbReference>
<comment type="caution">
    <text evidence="6">The sequence shown here is derived from an EMBL/GenBank/DDBJ whole genome shotgun (WGS) entry which is preliminary data.</text>
</comment>
<gene>
    <name evidence="6" type="ORF">QBC33DRAFT_454170</name>
</gene>
<dbReference type="InterPro" id="IPR054471">
    <property type="entry name" value="GPIID_WHD"/>
</dbReference>
<dbReference type="Proteomes" id="UP001244011">
    <property type="component" value="Unassembled WGS sequence"/>
</dbReference>
<keyword evidence="4" id="KW-0812">Transmembrane</keyword>
<evidence type="ECO:0000313" key="6">
    <source>
        <dbReference type="EMBL" id="KAK1765948.1"/>
    </source>
</evidence>
<dbReference type="InterPro" id="IPR056884">
    <property type="entry name" value="NPHP3-like_N"/>
</dbReference>
<feature type="transmembrane region" description="Helical" evidence="4">
    <location>
        <begin position="1819"/>
        <end position="1841"/>
    </location>
</feature>
<evidence type="ECO:0000256" key="2">
    <source>
        <dbReference type="ARBA" id="ARBA00022737"/>
    </source>
</evidence>
<dbReference type="EMBL" id="MU839013">
    <property type="protein sequence ID" value="KAK1765948.1"/>
    <property type="molecule type" value="Genomic_DNA"/>
</dbReference>
<dbReference type="Gene3D" id="1.20.1720.10">
    <property type="entry name" value="Multidrug resistance protein D"/>
    <property type="match status" value="1"/>
</dbReference>
<feature type="transmembrane region" description="Helical" evidence="4">
    <location>
        <begin position="1853"/>
        <end position="1874"/>
    </location>
</feature>
<evidence type="ECO:0000256" key="3">
    <source>
        <dbReference type="SAM" id="MobiDB-lite"/>
    </source>
</evidence>
<dbReference type="InterPro" id="IPR011701">
    <property type="entry name" value="MFS"/>
</dbReference>
<dbReference type="InterPro" id="IPR020846">
    <property type="entry name" value="MFS_dom"/>
</dbReference>
<feature type="transmembrane region" description="Helical" evidence="4">
    <location>
        <begin position="1732"/>
        <end position="1752"/>
    </location>
</feature>
<keyword evidence="4" id="KW-1133">Transmembrane helix</keyword>
<dbReference type="SUPFAM" id="SSF52540">
    <property type="entry name" value="P-loop containing nucleoside triphosphate hydrolases"/>
    <property type="match status" value="1"/>
</dbReference>
<reference evidence="6" key="1">
    <citation type="submission" date="2023-06" db="EMBL/GenBank/DDBJ databases">
        <title>Genome-scale phylogeny and comparative genomics of the fungal order Sordariales.</title>
        <authorList>
            <consortium name="Lawrence Berkeley National Laboratory"/>
            <person name="Hensen N."/>
            <person name="Bonometti L."/>
            <person name="Westerberg I."/>
            <person name="Brannstrom I.O."/>
            <person name="Guillou S."/>
            <person name="Cros-Aarteil S."/>
            <person name="Calhoun S."/>
            <person name="Haridas S."/>
            <person name="Kuo A."/>
            <person name="Mondo S."/>
            <person name="Pangilinan J."/>
            <person name="Riley R."/>
            <person name="Labutti K."/>
            <person name="Andreopoulos B."/>
            <person name="Lipzen A."/>
            <person name="Chen C."/>
            <person name="Yanf M."/>
            <person name="Daum C."/>
            <person name="Ng V."/>
            <person name="Clum A."/>
            <person name="Steindorff A."/>
            <person name="Ohm R."/>
            <person name="Martin F."/>
            <person name="Silar P."/>
            <person name="Natvig D."/>
            <person name="Lalanne C."/>
            <person name="Gautier V."/>
            <person name="Ament-Velasquez S.L."/>
            <person name="Kruys A."/>
            <person name="Hutchinson M.I."/>
            <person name="Powell A.J."/>
            <person name="Barry K."/>
            <person name="Miller A.N."/>
            <person name="Grigoriev I.V."/>
            <person name="Debuchy R."/>
            <person name="Gladieux P."/>
            <person name="Thoren M.H."/>
            <person name="Johannesson H."/>
        </authorList>
    </citation>
    <scope>NUCLEOTIDE SEQUENCE</scope>
    <source>
        <strain evidence="6">8032-3</strain>
    </source>
</reference>
<dbReference type="SUPFAM" id="SSF103473">
    <property type="entry name" value="MFS general substrate transporter"/>
    <property type="match status" value="1"/>
</dbReference>
<dbReference type="InterPro" id="IPR036259">
    <property type="entry name" value="MFS_trans_sf"/>
</dbReference>